<gene>
    <name evidence="1" type="ORF">GCM10009332_13940</name>
</gene>
<comment type="caution">
    <text evidence="1">The sequence shown here is derived from an EMBL/GenBank/DDBJ whole genome shotgun (WGS) entry which is preliminary data.</text>
</comment>
<sequence length="250" mass="28400">MSNTAQALDLTYHDPDKAIKQAEHVLQDVFFKADAKSVYLGTTGTLKSAITPENFQFLIEQLVYSYPHKNITIYAHELYGAAERIAVFAKSQVHEQTLFYSLFFSGSDIQGYKLENLRITSNPLPIGGMYQKLDTPKYLESEFLLNRLIDLPNSKEISIEAVTKTFFESENIYAYTLKYRADVDMENHQALQALAKAVMDSYAGDKATAYGSEIAVMTVSKASRLDDPNKPIQAFRTLFKYEGGEWLRWK</sequence>
<reference evidence="1" key="2">
    <citation type="submission" date="2020-09" db="EMBL/GenBank/DDBJ databases">
        <authorList>
            <person name="Sun Q."/>
            <person name="Ohkuma M."/>
        </authorList>
    </citation>
    <scope>NUCLEOTIDE SEQUENCE</scope>
    <source>
        <strain evidence="1">JCM 30804</strain>
    </source>
</reference>
<dbReference type="EMBL" id="BMPZ01000003">
    <property type="protein sequence ID" value="GGI77777.1"/>
    <property type="molecule type" value="Genomic_DNA"/>
</dbReference>
<dbReference type="AlphaFoldDB" id="A0A917JQM1"/>
<accession>A0A917JQM1</accession>
<organism evidence="1 2">
    <name type="scientific">Shewanella gelidii</name>
    <dbReference type="NCBI Taxonomy" id="1642821"/>
    <lineage>
        <taxon>Bacteria</taxon>
        <taxon>Pseudomonadati</taxon>
        <taxon>Pseudomonadota</taxon>
        <taxon>Gammaproteobacteria</taxon>
        <taxon>Alteromonadales</taxon>
        <taxon>Shewanellaceae</taxon>
        <taxon>Shewanella</taxon>
    </lineage>
</organism>
<keyword evidence="2" id="KW-1185">Reference proteome</keyword>
<protein>
    <submittedName>
        <fullName evidence="1">Uncharacterized protein</fullName>
    </submittedName>
</protein>
<reference evidence="1" key="1">
    <citation type="journal article" date="2014" name="Int. J. Syst. Evol. Microbiol.">
        <title>Complete genome sequence of Corynebacterium casei LMG S-19264T (=DSM 44701T), isolated from a smear-ripened cheese.</title>
        <authorList>
            <consortium name="US DOE Joint Genome Institute (JGI-PGF)"/>
            <person name="Walter F."/>
            <person name="Albersmeier A."/>
            <person name="Kalinowski J."/>
            <person name="Ruckert C."/>
        </authorList>
    </citation>
    <scope>NUCLEOTIDE SEQUENCE</scope>
    <source>
        <strain evidence="1">JCM 30804</strain>
    </source>
</reference>
<dbReference type="Proteomes" id="UP000613743">
    <property type="component" value="Unassembled WGS sequence"/>
</dbReference>
<evidence type="ECO:0000313" key="1">
    <source>
        <dbReference type="EMBL" id="GGI77777.1"/>
    </source>
</evidence>
<name>A0A917JQM1_9GAMM</name>
<proteinExistence type="predicted"/>
<evidence type="ECO:0000313" key="2">
    <source>
        <dbReference type="Proteomes" id="UP000613743"/>
    </source>
</evidence>